<organism evidence="1 2">
    <name type="scientific">Bauhinia variegata</name>
    <name type="common">Purple orchid tree</name>
    <name type="synonym">Phanera variegata</name>
    <dbReference type="NCBI Taxonomy" id="167791"/>
    <lineage>
        <taxon>Eukaryota</taxon>
        <taxon>Viridiplantae</taxon>
        <taxon>Streptophyta</taxon>
        <taxon>Embryophyta</taxon>
        <taxon>Tracheophyta</taxon>
        <taxon>Spermatophyta</taxon>
        <taxon>Magnoliopsida</taxon>
        <taxon>eudicotyledons</taxon>
        <taxon>Gunneridae</taxon>
        <taxon>Pentapetalae</taxon>
        <taxon>rosids</taxon>
        <taxon>fabids</taxon>
        <taxon>Fabales</taxon>
        <taxon>Fabaceae</taxon>
        <taxon>Cercidoideae</taxon>
        <taxon>Cercideae</taxon>
        <taxon>Bauhiniinae</taxon>
        <taxon>Bauhinia</taxon>
    </lineage>
</organism>
<protein>
    <submittedName>
        <fullName evidence="1">Uncharacterized protein</fullName>
    </submittedName>
</protein>
<proteinExistence type="predicted"/>
<dbReference type="EMBL" id="CM039432">
    <property type="protein sequence ID" value="KAI4333760.1"/>
    <property type="molecule type" value="Genomic_DNA"/>
</dbReference>
<keyword evidence="2" id="KW-1185">Reference proteome</keyword>
<reference evidence="1 2" key="1">
    <citation type="journal article" date="2022" name="DNA Res.">
        <title>Chromosomal-level genome assembly of the orchid tree Bauhinia variegata (Leguminosae; Cercidoideae) supports the allotetraploid origin hypothesis of Bauhinia.</title>
        <authorList>
            <person name="Zhong Y."/>
            <person name="Chen Y."/>
            <person name="Zheng D."/>
            <person name="Pang J."/>
            <person name="Liu Y."/>
            <person name="Luo S."/>
            <person name="Meng S."/>
            <person name="Qian L."/>
            <person name="Wei D."/>
            <person name="Dai S."/>
            <person name="Zhou R."/>
        </authorList>
    </citation>
    <scope>NUCLEOTIDE SEQUENCE [LARGE SCALE GENOMIC DNA]</scope>
    <source>
        <strain evidence="1">BV-YZ2020</strain>
    </source>
</reference>
<gene>
    <name evidence="1" type="ORF">L6164_018528</name>
</gene>
<comment type="caution">
    <text evidence="1">The sequence shown here is derived from an EMBL/GenBank/DDBJ whole genome shotgun (WGS) entry which is preliminary data.</text>
</comment>
<evidence type="ECO:0000313" key="2">
    <source>
        <dbReference type="Proteomes" id="UP000828941"/>
    </source>
</evidence>
<sequence length="137" mass="15894">MIINTNNAFSSQTKCSSNCSSVGYAYDYIRGCLLWNDQAFDLKNISVDVGADNYRPSFFLKLANNDLDTRNETDPRDAFREQEKIMIVVLISFLTLLIVGLFVYCYWRRKLSRKGEDLRHFDVGMSVKVNSSELRRR</sequence>
<evidence type="ECO:0000313" key="1">
    <source>
        <dbReference type="EMBL" id="KAI4333760.1"/>
    </source>
</evidence>
<name>A0ACB9NBH3_BAUVA</name>
<dbReference type="Proteomes" id="UP000828941">
    <property type="component" value="Chromosome 7"/>
</dbReference>
<accession>A0ACB9NBH3</accession>